<keyword evidence="2" id="KW-1185">Reference proteome</keyword>
<comment type="caution">
    <text evidence="1">The sequence shown here is derived from an EMBL/GenBank/DDBJ whole genome shotgun (WGS) entry which is preliminary data.</text>
</comment>
<gene>
    <name evidence="1" type="ORF">DFR38_10547</name>
</gene>
<evidence type="ECO:0000313" key="1">
    <source>
        <dbReference type="EMBL" id="PXX49011.1"/>
    </source>
</evidence>
<sequence>MIEWVHVSGDAAADARYLASLRGMKNGVALRQRELRRLAELYGQGYRMNVERVLADGGVASEAPAGPVMSRQDAMHAAREILGKR</sequence>
<accession>A0A318JH83</accession>
<dbReference type="OrthoDB" id="9901881at2"/>
<reference evidence="1 2" key="1">
    <citation type="submission" date="2018-05" db="EMBL/GenBank/DDBJ databases">
        <title>Genomic Encyclopedia of Type Strains, Phase IV (KMG-IV): sequencing the most valuable type-strain genomes for metagenomic binning, comparative biology and taxonomic classification.</title>
        <authorList>
            <person name="Goeker M."/>
        </authorList>
    </citation>
    <scope>NUCLEOTIDE SEQUENCE [LARGE SCALE GENOMIC DNA]</scope>
    <source>
        <strain evidence="1 2">DSM 25134</strain>
    </source>
</reference>
<organism evidence="1 2">
    <name type="scientific">Aquitalea magnusonii</name>
    <dbReference type="NCBI Taxonomy" id="332411"/>
    <lineage>
        <taxon>Bacteria</taxon>
        <taxon>Pseudomonadati</taxon>
        <taxon>Pseudomonadota</taxon>
        <taxon>Betaproteobacteria</taxon>
        <taxon>Neisseriales</taxon>
        <taxon>Chromobacteriaceae</taxon>
        <taxon>Aquitalea</taxon>
    </lineage>
</organism>
<name>A0A318JH83_9NEIS</name>
<evidence type="ECO:0000313" key="2">
    <source>
        <dbReference type="Proteomes" id="UP000248395"/>
    </source>
</evidence>
<protein>
    <submittedName>
        <fullName evidence="1">Uncharacterized protein</fullName>
    </submittedName>
</protein>
<proteinExistence type="predicted"/>
<dbReference type="Proteomes" id="UP000248395">
    <property type="component" value="Unassembled WGS sequence"/>
</dbReference>
<dbReference type="RefSeq" id="WP_059286201.1">
    <property type="nucleotide sequence ID" value="NZ_LNQU01000063.1"/>
</dbReference>
<dbReference type="EMBL" id="QJKC01000005">
    <property type="protein sequence ID" value="PXX49011.1"/>
    <property type="molecule type" value="Genomic_DNA"/>
</dbReference>
<dbReference type="AlphaFoldDB" id="A0A318JH83"/>